<proteinExistence type="predicted"/>
<accession>A0A7E4W261</accession>
<evidence type="ECO:0000313" key="3">
    <source>
        <dbReference type="WBParaSite" id="Pan_g5885.t1"/>
    </source>
</evidence>
<dbReference type="WBParaSite" id="Pan_g5885.t1">
    <property type="protein sequence ID" value="Pan_g5885.t1"/>
    <property type="gene ID" value="Pan_g5885"/>
</dbReference>
<feature type="region of interest" description="Disordered" evidence="1">
    <location>
        <begin position="340"/>
        <end position="362"/>
    </location>
</feature>
<name>A0A7E4W261_PANRE</name>
<keyword evidence="2" id="KW-1185">Reference proteome</keyword>
<organism evidence="2 3">
    <name type="scientific">Panagrellus redivivus</name>
    <name type="common">Microworm</name>
    <dbReference type="NCBI Taxonomy" id="6233"/>
    <lineage>
        <taxon>Eukaryota</taxon>
        <taxon>Metazoa</taxon>
        <taxon>Ecdysozoa</taxon>
        <taxon>Nematoda</taxon>
        <taxon>Chromadorea</taxon>
        <taxon>Rhabditida</taxon>
        <taxon>Tylenchina</taxon>
        <taxon>Panagrolaimomorpha</taxon>
        <taxon>Panagrolaimoidea</taxon>
        <taxon>Panagrolaimidae</taxon>
        <taxon>Panagrellus</taxon>
    </lineage>
</organism>
<feature type="region of interest" description="Disordered" evidence="1">
    <location>
        <begin position="270"/>
        <end position="291"/>
    </location>
</feature>
<dbReference type="AlphaFoldDB" id="A0A7E4W261"/>
<protein>
    <submittedName>
        <fullName evidence="3">Uncharacterized protein</fullName>
    </submittedName>
</protein>
<dbReference type="Proteomes" id="UP000492821">
    <property type="component" value="Unassembled WGS sequence"/>
</dbReference>
<feature type="compositionally biased region" description="Polar residues" evidence="1">
    <location>
        <begin position="274"/>
        <end position="285"/>
    </location>
</feature>
<feature type="region of interest" description="Disordered" evidence="1">
    <location>
        <begin position="27"/>
        <end position="71"/>
    </location>
</feature>
<reference evidence="2" key="1">
    <citation type="journal article" date="2013" name="Genetics">
        <title>The draft genome and transcriptome of Panagrellus redivivus are shaped by the harsh demands of a free-living lifestyle.</title>
        <authorList>
            <person name="Srinivasan J."/>
            <person name="Dillman A.R."/>
            <person name="Macchietto M.G."/>
            <person name="Heikkinen L."/>
            <person name="Lakso M."/>
            <person name="Fracchia K.M."/>
            <person name="Antoshechkin I."/>
            <person name="Mortazavi A."/>
            <person name="Wong G."/>
            <person name="Sternberg P.W."/>
        </authorList>
    </citation>
    <scope>NUCLEOTIDE SEQUENCE [LARGE SCALE GENOMIC DNA]</scope>
    <source>
        <strain evidence="2">MT8872</strain>
    </source>
</reference>
<evidence type="ECO:0000313" key="2">
    <source>
        <dbReference type="Proteomes" id="UP000492821"/>
    </source>
</evidence>
<reference evidence="3" key="2">
    <citation type="submission" date="2020-10" db="UniProtKB">
        <authorList>
            <consortium name="WormBaseParasite"/>
        </authorList>
    </citation>
    <scope>IDENTIFICATION</scope>
</reference>
<sequence length="362" mass="41777">MGTAASTSTTKVERIRIDKSGNIWKLHSDGTETLSHPPKKKSKEVKQQTRHSTGNLSLMNPSQRQRKNEAVNSLTNRLEVLETEKHLAECEANNLRHELRVEELKNRDLVDELSWYKNQLKLVEPNLVYTEYNLRNTHSANSMPTKHEIDKVFYERFIEKLQTQMKDQNDSMQKRLNFEREMREKMEDVVRIHLGEKALLDAKNSLAYDMLPVSKPYQNTKPFCRSFLFEPERVPTANSKTSEDNLEGTNNEEKAFCLDDEALRNIETEDTRPKTASSLVRQTTNTDKDDTVKPANYKLIKTRSLSKQADMLKTEVDSFLSDDLDGLLNNSSNSLKAVIDHPKRYDLHSAKSRDSGYQEPKS</sequence>
<evidence type="ECO:0000256" key="1">
    <source>
        <dbReference type="SAM" id="MobiDB-lite"/>
    </source>
</evidence>
<feature type="compositionally biased region" description="Polar residues" evidence="1">
    <location>
        <begin position="50"/>
        <end position="63"/>
    </location>
</feature>